<dbReference type="Pfam" id="PF09851">
    <property type="entry name" value="SHOCT"/>
    <property type="match status" value="1"/>
</dbReference>
<dbReference type="InterPro" id="IPR018649">
    <property type="entry name" value="SHOCT"/>
</dbReference>
<dbReference type="Proteomes" id="UP000661894">
    <property type="component" value="Unassembled WGS sequence"/>
</dbReference>
<gene>
    <name evidence="3" type="ORF">H9624_08435</name>
</gene>
<organism evidence="3 4">
    <name type="scientific">Oceanitalea stevensii</name>
    <dbReference type="NCBI Taxonomy" id="2763072"/>
    <lineage>
        <taxon>Bacteria</taxon>
        <taxon>Bacillati</taxon>
        <taxon>Actinomycetota</taxon>
        <taxon>Actinomycetes</taxon>
        <taxon>Micrococcales</taxon>
        <taxon>Bogoriellaceae</taxon>
        <taxon>Georgenia</taxon>
    </lineage>
</organism>
<evidence type="ECO:0000259" key="2">
    <source>
        <dbReference type="Pfam" id="PF09851"/>
    </source>
</evidence>
<accession>A0ABR8Z1Z3</accession>
<protein>
    <submittedName>
        <fullName evidence="3">SHOCT domain-containing protein</fullName>
    </submittedName>
</protein>
<sequence length="80" mass="8538">MSTVGENALLPATYDAVWSLVLVAVLVAVTLVATAAMRALRQRTAGDTVARVQALAALHASGAISDEEYESRRERLLDQL</sequence>
<keyword evidence="4" id="KW-1185">Reference proteome</keyword>
<name>A0ABR8Z1Z3_9MICO</name>
<feature type="domain" description="SHOCT" evidence="2">
    <location>
        <begin position="52"/>
        <end position="77"/>
    </location>
</feature>
<feature type="transmembrane region" description="Helical" evidence="1">
    <location>
        <begin position="16"/>
        <end position="36"/>
    </location>
</feature>
<evidence type="ECO:0000313" key="4">
    <source>
        <dbReference type="Proteomes" id="UP000661894"/>
    </source>
</evidence>
<dbReference type="RefSeq" id="WP_251839463.1">
    <property type="nucleotide sequence ID" value="NZ_JACSPO010000003.1"/>
</dbReference>
<keyword evidence="1" id="KW-0812">Transmembrane</keyword>
<proteinExistence type="predicted"/>
<keyword evidence="1" id="KW-1133">Transmembrane helix</keyword>
<evidence type="ECO:0000256" key="1">
    <source>
        <dbReference type="SAM" id="Phobius"/>
    </source>
</evidence>
<evidence type="ECO:0000313" key="3">
    <source>
        <dbReference type="EMBL" id="MBD8062351.1"/>
    </source>
</evidence>
<keyword evidence="1" id="KW-0472">Membrane</keyword>
<reference evidence="3 4" key="1">
    <citation type="submission" date="2020-08" db="EMBL/GenBank/DDBJ databases">
        <title>A Genomic Blueprint of the Chicken Gut Microbiome.</title>
        <authorList>
            <person name="Gilroy R."/>
            <person name="Ravi A."/>
            <person name="Getino M."/>
            <person name="Pursley I."/>
            <person name="Horton D.L."/>
            <person name="Alikhan N.-F."/>
            <person name="Baker D."/>
            <person name="Gharbi K."/>
            <person name="Hall N."/>
            <person name="Watson M."/>
            <person name="Adriaenssens E.M."/>
            <person name="Foster-Nyarko E."/>
            <person name="Jarju S."/>
            <person name="Secka A."/>
            <person name="Antonio M."/>
            <person name="Oren A."/>
            <person name="Chaudhuri R."/>
            <person name="La Ragione R.M."/>
            <person name="Hildebrand F."/>
            <person name="Pallen M.J."/>
        </authorList>
    </citation>
    <scope>NUCLEOTIDE SEQUENCE [LARGE SCALE GENOMIC DNA]</scope>
    <source>
        <strain evidence="3 4">Sa1BUA1</strain>
    </source>
</reference>
<comment type="caution">
    <text evidence="3">The sequence shown here is derived from an EMBL/GenBank/DDBJ whole genome shotgun (WGS) entry which is preliminary data.</text>
</comment>
<dbReference type="EMBL" id="JACSPO010000003">
    <property type="protein sequence ID" value="MBD8062351.1"/>
    <property type="molecule type" value="Genomic_DNA"/>
</dbReference>